<organism evidence="2 3">
    <name type="scientific">Bacteroides fragilis</name>
    <dbReference type="NCBI Taxonomy" id="817"/>
    <lineage>
        <taxon>Bacteria</taxon>
        <taxon>Pseudomonadati</taxon>
        <taxon>Bacteroidota</taxon>
        <taxon>Bacteroidia</taxon>
        <taxon>Bacteroidales</taxon>
        <taxon>Bacteroidaceae</taxon>
        <taxon>Bacteroides</taxon>
    </lineage>
</organism>
<name>A0A396BPH9_BACFG</name>
<reference evidence="2 3" key="1">
    <citation type="submission" date="2018-08" db="EMBL/GenBank/DDBJ databases">
        <title>A genome reference for cultivated species of the human gut microbiota.</title>
        <authorList>
            <person name="Zou Y."/>
            <person name="Xue W."/>
            <person name="Luo G."/>
        </authorList>
    </citation>
    <scope>NUCLEOTIDE SEQUENCE [LARGE SCALE GENOMIC DNA]</scope>
    <source>
        <strain evidence="2 3">AM18-6</strain>
    </source>
</reference>
<feature type="transmembrane region" description="Helical" evidence="1">
    <location>
        <begin position="12"/>
        <end position="35"/>
    </location>
</feature>
<keyword evidence="1" id="KW-0812">Transmembrane</keyword>
<dbReference type="AlphaFoldDB" id="A0A396BPH9"/>
<protein>
    <recommendedName>
        <fullName evidence="4">Transmembrane protein</fullName>
    </recommendedName>
</protein>
<proteinExistence type="predicted"/>
<evidence type="ECO:0000256" key="1">
    <source>
        <dbReference type="SAM" id="Phobius"/>
    </source>
</evidence>
<keyword evidence="1" id="KW-1133">Transmembrane helix</keyword>
<dbReference type="EMBL" id="QRJE01000032">
    <property type="protein sequence ID" value="RHH07884.1"/>
    <property type="molecule type" value="Genomic_DNA"/>
</dbReference>
<evidence type="ECO:0000313" key="2">
    <source>
        <dbReference type="EMBL" id="RHH07884.1"/>
    </source>
</evidence>
<comment type="caution">
    <text evidence="2">The sequence shown here is derived from an EMBL/GenBank/DDBJ whole genome shotgun (WGS) entry which is preliminary data.</text>
</comment>
<evidence type="ECO:0008006" key="4">
    <source>
        <dbReference type="Google" id="ProtNLM"/>
    </source>
</evidence>
<sequence length="552" mass="64540">MKDLTSSFFEGPAWFFTGLLIYYVISVCKVFIIWYVQPKAYYDSSSKNNAWTSSFIKALFSNGKLLWYTFKYIFSPDKDIFLIVENEKDKPVKRLLNILNGVTLFLNPYLIFAFIWTLLRLWIKTHFLYDETQIALGDIQRLLYDISKFPLSSFLIAYRNLIFFVCAITCILVPFLYNRWKTINRFKKHAAVFVTTLAFVANVSFFGTSAEILLANHETKLKELEVQITNIHDSIYTVGIAMTIPEEIYTLNEYEDRVKSHVRDSLLDNINKIFDKNRYLYRKRAEKSSLEAMVNRAFRLPFYKKNTFFDNNDRVKAYSHLLKECLKNKATQYSKNEFSGYMSNMSSWNIEKGEKCLSAISDKIGKNDIHKIKLNRILGCIFDYSIQYGTENLFDLLKIEEYVTVKKIVSIIGTESFKTSFVNRMADVFLDIKSTSFQPNKTNLGIENLDVQALKRKIDISLLDKEIFISSLIHENKMKIALLEIQEKQFQKLMAAYRNSIYYDPQLSIYRSSLTGEIIHSAVGHYLIRNEILPIKRISTPIEIRILGRFLK</sequence>
<dbReference type="Proteomes" id="UP000266644">
    <property type="component" value="Unassembled WGS sequence"/>
</dbReference>
<evidence type="ECO:0000313" key="3">
    <source>
        <dbReference type="Proteomes" id="UP000266644"/>
    </source>
</evidence>
<feature type="transmembrane region" description="Helical" evidence="1">
    <location>
        <begin position="156"/>
        <end position="177"/>
    </location>
</feature>
<accession>A0A396BPH9</accession>
<gene>
    <name evidence="2" type="ORF">DW228_18295</name>
</gene>
<feature type="transmembrane region" description="Helical" evidence="1">
    <location>
        <begin position="189"/>
        <end position="207"/>
    </location>
</feature>
<feature type="transmembrane region" description="Helical" evidence="1">
    <location>
        <begin position="95"/>
        <end position="119"/>
    </location>
</feature>
<keyword evidence="1" id="KW-0472">Membrane</keyword>
<dbReference type="RefSeq" id="WP_122330568.1">
    <property type="nucleotide sequence ID" value="NZ_JAQDYY010000019.1"/>
</dbReference>